<dbReference type="NCBIfam" id="TIGR04183">
    <property type="entry name" value="Por_Secre_tail"/>
    <property type="match status" value="1"/>
</dbReference>
<dbReference type="Gene3D" id="1.10.390.10">
    <property type="entry name" value="Neutral Protease Domain 2"/>
    <property type="match status" value="1"/>
</dbReference>
<evidence type="ECO:0000256" key="4">
    <source>
        <dbReference type="ARBA" id="ARBA00022525"/>
    </source>
</evidence>
<dbReference type="Proteomes" id="UP001164705">
    <property type="component" value="Chromosome"/>
</dbReference>
<comment type="cofactor">
    <cofactor evidence="1">
        <name>Zn(2+)</name>
        <dbReference type="ChEBI" id="CHEBI:29105"/>
    </cofactor>
</comment>
<evidence type="ECO:0000256" key="2">
    <source>
        <dbReference type="ARBA" id="ARBA00004613"/>
    </source>
</evidence>
<evidence type="ECO:0000259" key="13">
    <source>
        <dbReference type="Pfam" id="PF18962"/>
    </source>
</evidence>
<evidence type="ECO:0000256" key="9">
    <source>
        <dbReference type="ARBA" id="ARBA00022833"/>
    </source>
</evidence>
<evidence type="ECO:0000256" key="6">
    <source>
        <dbReference type="ARBA" id="ARBA00022723"/>
    </source>
</evidence>
<dbReference type="InterPro" id="IPR027268">
    <property type="entry name" value="Peptidase_M4/M1_CTD_sf"/>
</dbReference>
<evidence type="ECO:0000256" key="3">
    <source>
        <dbReference type="ARBA" id="ARBA00006006"/>
    </source>
</evidence>
<keyword evidence="15" id="KW-1185">Reference proteome</keyword>
<dbReference type="PANTHER" id="PTHR33478:SF1">
    <property type="entry name" value="EXTRACELLULAR METALLOPROTEINASE MEP"/>
    <property type="match status" value="1"/>
</dbReference>
<dbReference type="PANTHER" id="PTHR33478">
    <property type="entry name" value="EXTRACELLULAR METALLOPROTEINASE MEP"/>
    <property type="match status" value="1"/>
</dbReference>
<accession>A0A9E8MV15</accession>
<comment type="subcellular location">
    <subcellularLocation>
        <location evidence="2">Secreted</location>
    </subcellularLocation>
</comment>
<evidence type="ECO:0000256" key="1">
    <source>
        <dbReference type="ARBA" id="ARBA00001947"/>
    </source>
</evidence>
<evidence type="ECO:0000256" key="5">
    <source>
        <dbReference type="ARBA" id="ARBA00022670"/>
    </source>
</evidence>
<sequence length="493" mass="52266">MEHLRDGNNPGMQMFLWDTNGSPLTVNSGGPLVGEITAVSPAAGAGNNITGPSGTPVTADLAVIIDDNIGQPTSTDPNDGCNAVINAANLNGKIAVIRRGACNFTSKIQAAQDAGAVAVIMVNHNNPTNDPAYTEYVNMSGETMPPFTIPSLFINNADGEQLITALQNSEVINATIFRPLVDGSLDNEIVAHEYGHGISNRLAGGPSNSNCLGNAEQMGEGWSDWFGMMITMKATDLGTDARGFVTYSTSQPLDGLGIRPAPYSTDTSVNSLTYASTNDDTNISQPHGIGTVWATILWDLTWKYIEKYGFDSDVYNGTGGNNKIMQLVLDGLKLQACGAGFVEGRDALLAADTALSNGEDQCMIWEAFIDRGVGLNASQGTFGSRTDQVQDFTAPASSDPSLQNCTSLSVDKFKASNYSIFPNPTNNILNINVKKSFGEVNITLTDINGRVVLNTTKILNDNATLNIGALQSGMYILTIKGEGINTNDKILKN</sequence>
<keyword evidence="10" id="KW-0482">Metalloprotease</keyword>
<dbReference type="Pfam" id="PF02225">
    <property type="entry name" value="PA"/>
    <property type="match status" value="1"/>
</dbReference>
<dbReference type="Pfam" id="PF02128">
    <property type="entry name" value="Peptidase_M36"/>
    <property type="match status" value="1"/>
</dbReference>
<dbReference type="InterPro" id="IPR003137">
    <property type="entry name" value="PA_domain"/>
</dbReference>
<dbReference type="GO" id="GO:0005615">
    <property type="term" value="C:extracellular space"/>
    <property type="evidence" value="ECO:0007669"/>
    <property type="project" value="InterPro"/>
</dbReference>
<dbReference type="AlphaFoldDB" id="A0A9E8MV15"/>
<dbReference type="EMBL" id="CP113088">
    <property type="protein sequence ID" value="WAC00794.1"/>
    <property type="molecule type" value="Genomic_DNA"/>
</dbReference>
<keyword evidence="9" id="KW-0862">Zinc</keyword>
<dbReference type="GO" id="GO:0008270">
    <property type="term" value="F:zinc ion binding"/>
    <property type="evidence" value="ECO:0007669"/>
    <property type="project" value="InterPro"/>
</dbReference>
<dbReference type="InterPro" id="IPR001842">
    <property type="entry name" value="Peptidase_M36"/>
</dbReference>
<organism evidence="14 15">
    <name type="scientific">Lacinutrix neustonica</name>
    <dbReference type="NCBI Taxonomy" id="2980107"/>
    <lineage>
        <taxon>Bacteria</taxon>
        <taxon>Pseudomonadati</taxon>
        <taxon>Bacteroidota</taxon>
        <taxon>Flavobacteriia</taxon>
        <taxon>Flavobacteriales</taxon>
        <taxon>Flavobacteriaceae</taxon>
        <taxon>Lacinutrix</taxon>
    </lineage>
</organism>
<dbReference type="PRINTS" id="PR00999">
    <property type="entry name" value="FUNGALYSIN"/>
</dbReference>
<dbReference type="InterPro" id="IPR050371">
    <property type="entry name" value="Fungal_virulence_M36"/>
</dbReference>
<keyword evidence="6" id="KW-0479">Metal-binding</keyword>
<dbReference type="Pfam" id="PF18962">
    <property type="entry name" value="Por_Secre_tail"/>
    <property type="match status" value="1"/>
</dbReference>
<evidence type="ECO:0000313" key="14">
    <source>
        <dbReference type="EMBL" id="WAC00794.1"/>
    </source>
</evidence>
<dbReference type="RefSeq" id="WP_267675342.1">
    <property type="nucleotide sequence ID" value="NZ_CP113088.1"/>
</dbReference>
<dbReference type="Gene3D" id="3.50.30.30">
    <property type="match status" value="1"/>
</dbReference>
<keyword evidence="11" id="KW-0865">Zymogen</keyword>
<proteinExistence type="inferred from homology"/>
<comment type="similarity">
    <text evidence="3">Belongs to the peptidase M36 family.</text>
</comment>
<gene>
    <name evidence="14" type="ORF">N7U66_10815</name>
</gene>
<dbReference type="GO" id="GO:0006508">
    <property type="term" value="P:proteolysis"/>
    <property type="evidence" value="ECO:0007669"/>
    <property type="project" value="UniProtKB-KW"/>
</dbReference>
<keyword evidence="8" id="KW-0378">Hydrolase</keyword>
<name>A0A9E8MV15_9FLAO</name>
<feature type="domain" description="PA" evidence="12">
    <location>
        <begin position="74"/>
        <end position="162"/>
    </location>
</feature>
<evidence type="ECO:0000256" key="10">
    <source>
        <dbReference type="ARBA" id="ARBA00023049"/>
    </source>
</evidence>
<keyword evidence="7" id="KW-0732">Signal</keyword>
<feature type="domain" description="Secretion system C-terminal sorting" evidence="13">
    <location>
        <begin position="420"/>
        <end position="490"/>
    </location>
</feature>
<reference evidence="14" key="1">
    <citation type="submission" date="2022-11" db="EMBL/GenBank/DDBJ databases">
        <title>Lacinutrix neustonica HL-RS19T sp. nov., isolated from the surface microlayer sample of brackish Lake Shihwa.</title>
        <authorList>
            <person name="Choi J.Y."/>
            <person name="Hwang C.Y."/>
        </authorList>
    </citation>
    <scope>NUCLEOTIDE SEQUENCE</scope>
    <source>
        <strain evidence="14">HL-RS19</strain>
    </source>
</reference>
<dbReference type="CDD" id="cd04818">
    <property type="entry name" value="PA_subtilisin_1"/>
    <property type="match status" value="1"/>
</dbReference>
<evidence type="ECO:0000256" key="8">
    <source>
        <dbReference type="ARBA" id="ARBA00022801"/>
    </source>
</evidence>
<dbReference type="InterPro" id="IPR026444">
    <property type="entry name" value="Secre_tail"/>
</dbReference>
<dbReference type="SUPFAM" id="SSF55486">
    <property type="entry name" value="Metalloproteases ('zincins'), catalytic domain"/>
    <property type="match status" value="1"/>
</dbReference>
<evidence type="ECO:0000256" key="7">
    <source>
        <dbReference type="ARBA" id="ARBA00022729"/>
    </source>
</evidence>
<evidence type="ECO:0000256" key="11">
    <source>
        <dbReference type="ARBA" id="ARBA00023145"/>
    </source>
</evidence>
<dbReference type="KEGG" id="lnu:N7U66_10815"/>
<protein>
    <submittedName>
        <fullName evidence="14">M36 family metallopeptidase</fullName>
    </submittedName>
</protein>
<evidence type="ECO:0000313" key="15">
    <source>
        <dbReference type="Proteomes" id="UP001164705"/>
    </source>
</evidence>
<dbReference type="GO" id="GO:0004222">
    <property type="term" value="F:metalloendopeptidase activity"/>
    <property type="evidence" value="ECO:0007669"/>
    <property type="project" value="InterPro"/>
</dbReference>
<keyword evidence="5" id="KW-0645">Protease</keyword>
<keyword evidence="4" id="KW-0964">Secreted</keyword>
<evidence type="ECO:0000259" key="12">
    <source>
        <dbReference type="Pfam" id="PF02225"/>
    </source>
</evidence>